<dbReference type="AlphaFoldDB" id="A0A818XT48"/>
<feature type="coiled-coil region" evidence="1">
    <location>
        <begin position="24"/>
        <end position="142"/>
    </location>
</feature>
<gene>
    <name evidence="2" type="ORF">IZO911_LOCUS16182</name>
    <name evidence="3" type="ORF">KXQ929_LOCUS13800</name>
</gene>
<dbReference type="EMBL" id="CAJNOE010000144">
    <property type="protein sequence ID" value="CAF0973664.1"/>
    <property type="molecule type" value="Genomic_DNA"/>
</dbReference>
<keyword evidence="1" id="KW-0175">Coiled coil</keyword>
<accession>A0A818XT48</accession>
<evidence type="ECO:0000313" key="3">
    <source>
        <dbReference type="EMBL" id="CAF3743417.1"/>
    </source>
</evidence>
<dbReference type="Proteomes" id="UP000663860">
    <property type="component" value="Unassembled WGS sequence"/>
</dbReference>
<comment type="caution">
    <text evidence="3">The sequence shown here is derived from an EMBL/GenBank/DDBJ whole genome shotgun (WGS) entry which is preliminary data.</text>
</comment>
<feature type="coiled-coil region" evidence="1">
    <location>
        <begin position="246"/>
        <end position="291"/>
    </location>
</feature>
<evidence type="ECO:0000313" key="2">
    <source>
        <dbReference type="EMBL" id="CAF0973664.1"/>
    </source>
</evidence>
<proteinExistence type="predicted"/>
<feature type="coiled-coil region" evidence="1">
    <location>
        <begin position="802"/>
        <end position="843"/>
    </location>
</feature>
<feature type="coiled-coil region" evidence="1">
    <location>
        <begin position="652"/>
        <end position="773"/>
    </location>
</feature>
<dbReference type="EMBL" id="CAJOBB010000749">
    <property type="protein sequence ID" value="CAF3743417.1"/>
    <property type="molecule type" value="Genomic_DNA"/>
</dbReference>
<feature type="coiled-coil region" evidence="1">
    <location>
        <begin position="533"/>
        <end position="609"/>
    </location>
</feature>
<evidence type="ECO:0000256" key="1">
    <source>
        <dbReference type="SAM" id="Coils"/>
    </source>
</evidence>
<organism evidence="3 4">
    <name type="scientific">Adineta steineri</name>
    <dbReference type="NCBI Taxonomy" id="433720"/>
    <lineage>
        <taxon>Eukaryota</taxon>
        <taxon>Metazoa</taxon>
        <taxon>Spiralia</taxon>
        <taxon>Gnathifera</taxon>
        <taxon>Rotifera</taxon>
        <taxon>Eurotatoria</taxon>
        <taxon>Bdelloidea</taxon>
        <taxon>Adinetida</taxon>
        <taxon>Adinetidae</taxon>
        <taxon>Adineta</taxon>
    </lineage>
</organism>
<protein>
    <submittedName>
        <fullName evidence="3">Uncharacterized protein</fullName>
    </submittedName>
</protein>
<dbReference type="Proteomes" id="UP000663868">
    <property type="component" value="Unassembled WGS sequence"/>
</dbReference>
<feature type="coiled-coil region" evidence="1">
    <location>
        <begin position="463"/>
        <end position="504"/>
    </location>
</feature>
<sequence length="899" mass="106813">MAAATTEKPIENFKSRISELMGVLRDMQSNKRHYDGEKKRLEEKQMETETARTEIVKKATDIIAKSDELIKKLEGQSKTLQEMEENRVALVEKYVTDVNNVSDGRLKLVEYLDKVANLKRQIKTHDKRITELNKEQTQIEEETKITDEEQQLIGEISEAGKKTEASTDFLTETKRFHKQCKEEFEDAYSLIDSIAKKIKTNQEKLRDAVEKEWELEPQKKDFDKRIEQLEKNSEKTCRVELHPEEIKRIEDKMKKKIGEAAQKIRENKDKLEDFEKKEKKYESGRRELEKEIYKLEDYLNVQKNHIDLLLSEKITTLEDNFNIHDGKVKQFESQLRNQKETFDVFQLEKRRLEELKIQHFEHVAALQKEKDATIQAAETAENDFKKEQRLLLEIKQNGRKTQIDLNKSINEENQIKNYLDQMILEKNLKKSEMEAAEASIEHLQRFETGWKQIGNVDELKVFAENEVNTIQQAQQTFEEAQKNYENQQTNVKKLQELYDKAQKNTQIYTIKYSGILTSISDVQSKLEGKFKDFNKLKAEMDQSIRIYQNALKEYQKTLTSLKIIELQLEWTKEELETSERDLSYHHEKRSQRENEIKELRDEITKVEDDISKYPTNIRKKQRERDDKVDELLETINESARIKIELELLFGLLNNLINEQNAAEREKTSQRETSENLEEYKRQITILNQNISIVKTNVAELKRNKETLSNDLEQSKIDLIRRKKNYYDARMTLHSQNKKKETSNQNLELLNERLNEKQMDLKQLKNQRIEREKQIARIIILREKLSKTMNDEQKECDEKNTFIETTSKNLEISTENIQTVEKNIEEEEKNFNKIQEDTDEHQVQYDDNDRKKVENYQRLELIGTNLVEVQKQLRESQTESAEKFNEIFGITNIFEETQNH</sequence>
<name>A0A818XT48_9BILA</name>
<reference evidence="3" key="1">
    <citation type="submission" date="2021-02" db="EMBL/GenBank/DDBJ databases">
        <authorList>
            <person name="Nowell W R."/>
        </authorList>
    </citation>
    <scope>NUCLEOTIDE SEQUENCE</scope>
</reference>
<feature type="coiled-coil region" evidence="1">
    <location>
        <begin position="335"/>
        <end position="397"/>
    </location>
</feature>
<evidence type="ECO:0000313" key="4">
    <source>
        <dbReference type="Proteomes" id="UP000663868"/>
    </source>
</evidence>